<dbReference type="Proteomes" id="UP000467700">
    <property type="component" value="Unassembled WGS sequence"/>
</dbReference>
<organism evidence="2 3">
    <name type="scientific">Cyclocybe aegerita</name>
    <name type="common">Black poplar mushroom</name>
    <name type="synonym">Agrocybe aegerita</name>
    <dbReference type="NCBI Taxonomy" id="1973307"/>
    <lineage>
        <taxon>Eukaryota</taxon>
        <taxon>Fungi</taxon>
        <taxon>Dikarya</taxon>
        <taxon>Basidiomycota</taxon>
        <taxon>Agaricomycotina</taxon>
        <taxon>Agaricomycetes</taxon>
        <taxon>Agaricomycetidae</taxon>
        <taxon>Agaricales</taxon>
        <taxon>Agaricineae</taxon>
        <taxon>Bolbitiaceae</taxon>
        <taxon>Cyclocybe</taxon>
    </lineage>
</organism>
<accession>A0A8S0VRC2</accession>
<feature type="compositionally biased region" description="Low complexity" evidence="1">
    <location>
        <begin position="84"/>
        <end position="97"/>
    </location>
</feature>
<proteinExistence type="predicted"/>
<evidence type="ECO:0000313" key="3">
    <source>
        <dbReference type="Proteomes" id="UP000467700"/>
    </source>
</evidence>
<dbReference type="AlphaFoldDB" id="A0A8S0VRC2"/>
<feature type="compositionally biased region" description="Low complexity" evidence="1">
    <location>
        <begin position="10"/>
        <end position="19"/>
    </location>
</feature>
<protein>
    <submittedName>
        <fullName evidence="2">Uncharacterized protein</fullName>
    </submittedName>
</protein>
<dbReference type="EMBL" id="CACVBS010000037">
    <property type="protein sequence ID" value="CAA7262965.1"/>
    <property type="molecule type" value="Genomic_DNA"/>
</dbReference>
<keyword evidence="3" id="KW-1185">Reference proteome</keyword>
<gene>
    <name evidence="2" type="ORF">AAE3_LOCUS5088</name>
</gene>
<comment type="caution">
    <text evidence="2">The sequence shown here is derived from an EMBL/GenBank/DDBJ whole genome shotgun (WGS) entry which is preliminary data.</text>
</comment>
<sequence>MNGHLGLGHPGLSSSPYLSFAAPKSPFSTNAPRRAGLGCPGTGGDAGTQTAVVDGATDRQLGPRAGLKSVSASDLSRSAPPHPANSSSAPSPTTSKVPKPPNKRRYLSLGGAYLGLGASQF</sequence>
<evidence type="ECO:0000256" key="1">
    <source>
        <dbReference type="SAM" id="MobiDB-lite"/>
    </source>
</evidence>
<feature type="region of interest" description="Disordered" evidence="1">
    <location>
        <begin position="1"/>
        <end position="107"/>
    </location>
</feature>
<reference evidence="2 3" key="1">
    <citation type="submission" date="2020-01" db="EMBL/GenBank/DDBJ databases">
        <authorList>
            <person name="Gupta K D."/>
        </authorList>
    </citation>
    <scope>NUCLEOTIDE SEQUENCE [LARGE SCALE GENOMIC DNA]</scope>
</reference>
<name>A0A8S0VRC2_CYCAE</name>
<evidence type="ECO:0000313" key="2">
    <source>
        <dbReference type="EMBL" id="CAA7262965.1"/>
    </source>
</evidence>